<evidence type="ECO:0000256" key="4">
    <source>
        <dbReference type="ARBA" id="ARBA00022833"/>
    </source>
</evidence>
<dbReference type="Proteomes" id="UP000002770">
    <property type="component" value="Unassembled WGS sequence"/>
</dbReference>
<dbReference type="Gene3D" id="1.25.40.880">
    <property type="entry name" value="Alkyl sulfatase, dimerisation domain"/>
    <property type="match status" value="1"/>
</dbReference>
<gene>
    <name evidence="11" type="ORF">LDG_5917</name>
</gene>
<dbReference type="FunFam" id="3.60.15.30:FF:000001">
    <property type="entry name" value="Alkyl/aryl-sulfatase BDS1"/>
    <property type="match status" value="1"/>
</dbReference>
<dbReference type="EMBL" id="JH413807">
    <property type="protein sequence ID" value="EHL32032.1"/>
    <property type="molecule type" value="Genomic_DNA"/>
</dbReference>
<keyword evidence="3" id="KW-0378">Hydrolase</keyword>
<dbReference type="HOGENOM" id="CLU_014655_1_0_6"/>
<dbReference type="FunFam" id="1.25.40.880:FF:000001">
    <property type="entry name" value="SDS hydrolase SdsA1"/>
    <property type="match status" value="1"/>
</dbReference>
<dbReference type="InterPro" id="IPR044097">
    <property type="entry name" value="Bds1/SdsA1_MBL-fold"/>
</dbReference>
<reference evidence="11 12" key="1">
    <citation type="journal article" date="2011" name="BMC Genomics">
        <title>Insight into cross-talk between intra-amoebal pathogens.</title>
        <authorList>
            <person name="Gimenez G."/>
            <person name="Bertelli C."/>
            <person name="Moliner C."/>
            <person name="Robert C."/>
            <person name="Raoult D."/>
            <person name="Fournier P.E."/>
            <person name="Greub G."/>
        </authorList>
    </citation>
    <scope>NUCLEOTIDE SEQUENCE [LARGE SCALE GENOMIC DNA]</scope>
    <source>
        <strain evidence="11 12">LLAP12</strain>
    </source>
</reference>
<dbReference type="InterPro" id="IPR038536">
    <property type="entry name" value="Alkyl/aryl-sulf_dimr_sf"/>
</dbReference>
<protein>
    <recommendedName>
        <fullName evidence="7">Linear primary-alkylsulfatase</fullName>
        <ecNumber evidence="6">3.1.6.21</ecNumber>
    </recommendedName>
    <alternativeName>
        <fullName evidence="8">Type III linear primary-alkylsulfatase</fullName>
    </alternativeName>
</protein>
<dbReference type="PANTHER" id="PTHR43223:SF1">
    <property type="entry name" value="ALKYL_ARYL-SULFATASE BDS1"/>
    <property type="match status" value="1"/>
</dbReference>
<dbReference type="eggNOG" id="COG2015">
    <property type="taxonomic scope" value="Bacteria"/>
</dbReference>
<keyword evidence="12" id="KW-1185">Reference proteome</keyword>
<dbReference type="InParanoid" id="G9EL19"/>
<keyword evidence="2" id="KW-0479">Metal-binding</keyword>
<feature type="chain" id="PRO_5003520718" description="Linear primary-alkylsulfatase" evidence="9">
    <location>
        <begin position="23"/>
        <end position="661"/>
    </location>
</feature>
<dbReference type="InterPro" id="IPR001279">
    <property type="entry name" value="Metallo-B-lactamas"/>
</dbReference>
<dbReference type="Pfam" id="PF14863">
    <property type="entry name" value="Alkyl_sulf_dimr"/>
    <property type="match status" value="1"/>
</dbReference>
<dbReference type="PANTHER" id="PTHR43223">
    <property type="entry name" value="ALKYL/ARYL-SULFATASE"/>
    <property type="match status" value="1"/>
</dbReference>
<dbReference type="GO" id="GO:0018909">
    <property type="term" value="P:dodecyl sulfate metabolic process"/>
    <property type="evidence" value="ECO:0007669"/>
    <property type="project" value="InterPro"/>
</dbReference>
<proteinExistence type="inferred from homology"/>
<dbReference type="RefSeq" id="WP_006869866.1">
    <property type="nucleotide sequence ID" value="NZ_JH413807.1"/>
</dbReference>
<keyword evidence="9" id="KW-0732">Signal</keyword>
<evidence type="ECO:0000256" key="9">
    <source>
        <dbReference type="SAM" id="SignalP"/>
    </source>
</evidence>
<dbReference type="Gene3D" id="3.60.15.30">
    <property type="entry name" value="Metallo-beta-lactamase domain"/>
    <property type="match status" value="1"/>
</dbReference>
<dbReference type="InterPro" id="IPR036527">
    <property type="entry name" value="SCP2_sterol-bd_dom_sf"/>
</dbReference>
<keyword evidence="4" id="KW-0862">Zinc</keyword>
<evidence type="ECO:0000256" key="6">
    <source>
        <dbReference type="ARBA" id="ARBA00066568"/>
    </source>
</evidence>
<evidence type="ECO:0000256" key="7">
    <source>
        <dbReference type="ARBA" id="ARBA00068034"/>
    </source>
</evidence>
<dbReference type="Gene3D" id="3.30.1050.10">
    <property type="entry name" value="SCP2 sterol-binding domain"/>
    <property type="match status" value="1"/>
</dbReference>
<dbReference type="FunCoup" id="G9EL19">
    <property type="interactions" value="20"/>
</dbReference>
<dbReference type="InterPro" id="IPR029228">
    <property type="entry name" value="Alkyl_sulf_dimr"/>
</dbReference>
<evidence type="ECO:0000313" key="12">
    <source>
        <dbReference type="Proteomes" id="UP000002770"/>
    </source>
</evidence>
<feature type="signal peptide" evidence="9">
    <location>
        <begin position="1"/>
        <end position="22"/>
    </location>
</feature>
<dbReference type="SUPFAM" id="SSF56281">
    <property type="entry name" value="Metallo-hydrolase/oxidoreductase"/>
    <property type="match status" value="1"/>
</dbReference>
<dbReference type="SUPFAM" id="SSF55718">
    <property type="entry name" value="SCP-like"/>
    <property type="match status" value="1"/>
</dbReference>
<evidence type="ECO:0000256" key="8">
    <source>
        <dbReference type="ARBA" id="ARBA00075789"/>
    </source>
</evidence>
<dbReference type="Pfam" id="PF14864">
    <property type="entry name" value="Alkyl_sulf_C"/>
    <property type="match status" value="1"/>
</dbReference>
<dbReference type="GO" id="GO:0018741">
    <property type="term" value="F:linear primary-alkylsulfatase activity"/>
    <property type="evidence" value="ECO:0007669"/>
    <property type="project" value="UniProtKB-EC"/>
</dbReference>
<evidence type="ECO:0000313" key="11">
    <source>
        <dbReference type="EMBL" id="EHL32032.1"/>
    </source>
</evidence>
<evidence type="ECO:0000256" key="3">
    <source>
        <dbReference type="ARBA" id="ARBA00022801"/>
    </source>
</evidence>
<name>G9EL19_9GAMM</name>
<dbReference type="InterPro" id="IPR052195">
    <property type="entry name" value="Bact_Alkyl/Aryl-Sulfatase"/>
</dbReference>
<evidence type="ECO:0000256" key="1">
    <source>
        <dbReference type="ARBA" id="ARBA00001947"/>
    </source>
</evidence>
<evidence type="ECO:0000256" key="2">
    <source>
        <dbReference type="ARBA" id="ARBA00022723"/>
    </source>
</evidence>
<dbReference type="Pfam" id="PF00753">
    <property type="entry name" value="Lactamase_B"/>
    <property type="match status" value="1"/>
</dbReference>
<dbReference type="AlphaFoldDB" id="G9EL19"/>
<feature type="domain" description="Metallo-beta-lactamase" evidence="10">
    <location>
        <begin position="129"/>
        <end position="351"/>
    </location>
</feature>
<dbReference type="SMART" id="SM00849">
    <property type="entry name" value="Lactamase_B"/>
    <property type="match status" value="1"/>
</dbReference>
<dbReference type="CDD" id="cd07710">
    <property type="entry name" value="arylsulfatase_Sdsa1-like_MBL-fold"/>
    <property type="match status" value="1"/>
</dbReference>
<organism evidence="11 12">
    <name type="scientific">Legionella drancourtii LLAP12</name>
    <dbReference type="NCBI Taxonomy" id="658187"/>
    <lineage>
        <taxon>Bacteria</taxon>
        <taxon>Pseudomonadati</taxon>
        <taxon>Pseudomonadota</taxon>
        <taxon>Gammaproteobacteria</taxon>
        <taxon>Legionellales</taxon>
        <taxon>Legionellaceae</taxon>
        <taxon>Legionella</taxon>
    </lineage>
</organism>
<accession>G9EL19</accession>
<dbReference type="InterPro" id="IPR029229">
    <property type="entry name" value="Alkyl_sulf_C"/>
</dbReference>
<dbReference type="GO" id="GO:0046983">
    <property type="term" value="F:protein dimerization activity"/>
    <property type="evidence" value="ECO:0007669"/>
    <property type="project" value="InterPro"/>
</dbReference>
<dbReference type="EC" id="3.1.6.21" evidence="6"/>
<dbReference type="GO" id="GO:0046872">
    <property type="term" value="F:metal ion binding"/>
    <property type="evidence" value="ECO:0007669"/>
    <property type="project" value="UniProtKB-KW"/>
</dbReference>
<evidence type="ECO:0000256" key="5">
    <source>
        <dbReference type="ARBA" id="ARBA00033751"/>
    </source>
</evidence>
<comment type="cofactor">
    <cofactor evidence="1">
        <name>Zn(2+)</name>
        <dbReference type="ChEBI" id="CHEBI:29105"/>
    </cofactor>
</comment>
<dbReference type="InterPro" id="IPR036866">
    <property type="entry name" value="RibonucZ/Hydroxyglut_hydro"/>
</dbReference>
<evidence type="ECO:0000259" key="10">
    <source>
        <dbReference type="SMART" id="SM00849"/>
    </source>
</evidence>
<comment type="similarity">
    <text evidence="5">Belongs to the metallo-beta-lactamase superfamily. Type III sulfatase family.</text>
</comment>
<dbReference type="OrthoDB" id="9815874at2"/>
<sequence length="661" mass="74518">MRNHYQFIILSSTLLVSSSNFAADALDEAKAPTASTLQKNATMAQSLPFADKQDFSDARRGFIGNTNGQSIKNSTDGHIVWDFSSYNFINDEKAPPSVNPSLWRIANINKNNGLYKITDRIYQVRGFDLSNMDIIEGNTGLIIIDPLISMETAKAALELYFKYRPQKPIVAVIYTHSHVDHYGGVKGVVNEADVTSGKVKIYAPKDFLHEAVSENVYAGNAMSRRSLYMYGPLLPRNDKGQVDAGLGKATSLGTVTLIPPTDEISQTGETKNIDGIDIVFQMAPHTEAPAEMLMYFPQFKALCTAEDATHTMHNLYTLRGAQVRDAAAWWKTLNQTIELFGDKTDVVFAQHHWPMWDNKRIVDYMENQRDLYKFIHDQSLRMLNQGYTMTEIGNMLQLPPELTNKWYNRGYYGSASHDAKAVYQRYLGWYDSNPAHLDPIMPAESSRKYVEYMGGADAVIKKATEAYNQGDYRWVAEVMNHVVFADPKNQKARNLEADAFEQLGYQAENPTWRNEYLMGAYELRNGVLAINRAATASPDTIRAMPMEMYLDFLGMRLDSQKAQGKKISMNLNLTDKKEQYAIKLQNSVLIYTANKKLDNADVSISLSRDVLDAINLKQTTLDNELQKGTVKIEGDKNKFTDLLGMFATFNPSFDIITPNPQ</sequence>